<dbReference type="PIRSF" id="PIRSF006162">
    <property type="entry name" value="PgpA"/>
    <property type="match status" value="1"/>
</dbReference>
<dbReference type="UniPathway" id="UPA00084">
    <property type="reaction ID" value="UER00504"/>
</dbReference>
<comment type="pathway">
    <text evidence="1">Phospholipid metabolism; phosphatidylglycerol biosynthesis; phosphatidylglycerol from CDP-diacylglycerol: step 2/2.</text>
</comment>
<dbReference type="Pfam" id="PF04608">
    <property type="entry name" value="PgpA"/>
    <property type="match status" value="1"/>
</dbReference>
<feature type="domain" description="YutG/PgpA" evidence="3">
    <location>
        <begin position="19"/>
        <end position="156"/>
    </location>
</feature>
<keyword evidence="1" id="KW-1208">Phospholipid metabolism</keyword>
<dbReference type="CDD" id="cd06971">
    <property type="entry name" value="PgpA"/>
    <property type="match status" value="1"/>
</dbReference>
<evidence type="ECO:0000256" key="1">
    <source>
        <dbReference type="PIRNR" id="PIRNR006162"/>
    </source>
</evidence>
<keyword evidence="1" id="KW-0378">Hydrolase</keyword>
<dbReference type="GO" id="GO:0009395">
    <property type="term" value="P:phospholipid catabolic process"/>
    <property type="evidence" value="ECO:0007669"/>
    <property type="project" value="UniProtKB-KW"/>
</dbReference>
<dbReference type="EC" id="3.1.3.27" evidence="1"/>
<keyword evidence="2" id="KW-1133">Transmembrane helix</keyword>
<comment type="subcellular location">
    <subcellularLocation>
        <location evidence="1">Cell inner membrane</location>
        <topology evidence="1">Multi-pass membrane protein</topology>
    </subcellularLocation>
</comment>
<keyword evidence="1" id="KW-0443">Lipid metabolism</keyword>
<dbReference type="GO" id="GO:0008962">
    <property type="term" value="F:phosphatidylglycerophosphatase activity"/>
    <property type="evidence" value="ECO:0007669"/>
    <property type="project" value="UniProtKB-EC"/>
</dbReference>
<gene>
    <name evidence="4" type="ORF">EPA86_05830</name>
</gene>
<dbReference type="OrthoDB" id="9804091at2"/>
<dbReference type="GO" id="GO:0005886">
    <property type="term" value="C:plasma membrane"/>
    <property type="evidence" value="ECO:0007669"/>
    <property type="project" value="UniProtKB-SubCell"/>
</dbReference>
<dbReference type="EMBL" id="SAWY01000009">
    <property type="protein sequence ID" value="TPH17196.1"/>
    <property type="molecule type" value="Genomic_DNA"/>
</dbReference>
<comment type="catalytic activity">
    <reaction evidence="1">
        <text>a 1,2-diacyl-sn-glycero-3-phospho-(1'-sn-glycero-3'-phosphate) + H2O = a 1,2-diacyl-sn-glycero-3-phospho-(1'-sn-glycerol) + phosphate</text>
        <dbReference type="Rhea" id="RHEA:33751"/>
        <dbReference type="ChEBI" id="CHEBI:15377"/>
        <dbReference type="ChEBI" id="CHEBI:43474"/>
        <dbReference type="ChEBI" id="CHEBI:60110"/>
        <dbReference type="ChEBI" id="CHEBI:64716"/>
        <dbReference type="EC" id="3.1.3.27"/>
    </reaction>
</comment>
<comment type="cofactor">
    <cofactor evidence="1">
        <name>Mg(2+)</name>
        <dbReference type="ChEBI" id="CHEBI:18420"/>
    </cofactor>
</comment>
<feature type="transmembrane region" description="Helical" evidence="2">
    <location>
        <begin position="135"/>
        <end position="156"/>
    </location>
</feature>
<keyword evidence="1" id="KW-0595">Phospholipid degradation</keyword>
<dbReference type="PANTHER" id="PTHR36305:SF1">
    <property type="entry name" value="PHOSPHATIDYLGLYCEROPHOSPHATASE A"/>
    <property type="match status" value="1"/>
</dbReference>
<protein>
    <recommendedName>
        <fullName evidence="1">Phosphatidylglycerophosphatase A</fullName>
        <ecNumber evidence="1">3.1.3.27</ecNumber>
    </recommendedName>
    <alternativeName>
        <fullName evidence="1">Phosphatidylglycerolphosphate phosphatase A</fullName>
    </alternativeName>
</protein>
<keyword evidence="1 2" id="KW-0472">Membrane</keyword>
<dbReference type="PANTHER" id="PTHR36305">
    <property type="entry name" value="PHOSPHATIDYLGLYCEROPHOSPHATASE A"/>
    <property type="match status" value="1"/>
</dbReference>
<dbReference type="SUPFAM" id="SSF101307">
    <property type="entry name" value="YutG-like"/>
    <property type="match status" value="1"/>
</dbReference>
<dbReference type="GO" id="GO:0046872">
    <property type="term" value="F:metal ion binding"/>
    <property type="evidence" value="ECO:0007669"/>
    <property type="project" value="UniProtKB-KW"/>
</dbReference>
<comment type="function">
    <text evidence="1">Lipid phosphatase which dephosphorylates phosphatidylglycerophosphate (PGP) to phosphatidylglycerol (PG).</text>
</comment>
<dbReference type="RefSeq" id="WP_140602476.1">
    <property type="nucleotide sequence ID" value="NZ_SAWY01000009.1"/>
</dbReference>
<keyword evidence="1" id="KW-1003">Cell membrane</keyword>
<reference evidence="4 5" key="1">
    <citation type="submission" date="2019-01" db="EMBL/GenBank/DDBJ databases">
        <title>Litorilituus lipolytica sp. nov., isolated from intertidal sand of the Yellow Sea in China.</title>
        <authorList>
            <person name="Liu A."/>
        </authorList>
    </citation>
    <scope>NUCLEOTIDE SEQUENCE [LARGE SCALE GENOMIC DNA]</scope>
    <source>
        <strain evidence="4 5">RZ04</strain>
    </source>
</reference>
<keyword evidence="1" id="KW-0479">Metal-binding</keyword>
<dbReference type="InterPro" id="IPR007686">
    <property type="entry name" value="YutG/PgpA"/>
</dbReference>
<proteinExistence type="predicted"/>
<evidence type="ECO:0000313" key="4">
    <source>
        <dbReference type="EMBL" id="TPH17196.1"/>
    </source>
</evidence>
<dbReference type="InterPro" id="IPR036681">
    <property type="entry name" value="PgpA-like_sf"/>
</dbReference>
<keyword evidence="5" id="KW-1185">Reference proteome</keyword>
<dbReference type="Proteomes" id="UP000315303">
    <property type="component" value="Unassembled WGS sequence"/>
</dbReference>
<evidence type="ECO:0000259" key="3">
    <source>
        <dbReference type="Pfam" id="PF04608"/>
    </source>
</evidence>
<organism evidence="4 5">
    <name type="scientific">Litorilituus lipolyticus</name>
    <dbReference type="NCBI Taxonomy" id="2491017"/>
    <lineage>
        <taxon>Bacteria</taxon>
        <taxon>Pseudomonadati</taxon>
        <taxon>Pseudomonadota</taxon>
        <taxon>Gammaproteobacteria</taxon>
        <taxon>Alteromonadales</taxon>
        <taxon>Colwelliaceae</taxon>
        <taxon>Litorilituus</taxon>
    </lineage>
</organism>
<feature type="transmembrane region" description="Helical" evidence="2">
    <location>
        <begin position="41"/>
        <end position="70"/>
    </location>
</feature>
<sequence>MTSNDKKNLFNLASPIQFLALGFGSGLAPKAPGTFGTLAAIPLYLVLINFSTLFYALATILVCIAGVYICGKAADELGVHDHPAIVWDEIAGFLITMFMVPFSIESLILGFLLFRFFDIIKPWPISFIDKKLQGGFGIMFDDILAGLFALIVMQFVF</sequence>
<evidence type="ECO:0000256" key="2">
    <source>
        <dbReference type="SAM" id="Phobius"/>
    </source>
</evidence>
<dbReference type="AlphaFoldDB" id="A0A502L0H1"/>
<keyword evidence="1" id="KW-0442">Lipid degradation</keyword>
<keyword evidence="1" id="KW-0460">Magnesium</keyword>
<feature type="transmembrane region" description="Helical" evidence="2">
    <location>
        <begin position="90"/>
        <end position="114"/>
    </location>
</feature>
<dbReference type="GO" id="GO:0006655">
    <property type="term" value="P:phosphatidylglycerol biosynthetic process"/>
    <property type="evidence" value="ECO:0007669"/>
    <property type="project" value="UniProtKB-UniPathway"/>
</dbReference>
<keyword evidence="1" id="KW-0997">Cell inner membrane</keyword>
<evidence type="ECO:0000313" key="5">
    <source>
        <dbReference type="Proteomes" id="UP000315303"/>
    </source>
</evidence>
<accession>A0A502L0H1</accession>
<keyword evidence="1 2" id="KW-0812">Transmembrane</keyword>
<dbReference type="InterPro" id="IPR026037">
    <property type="entry name" value="PgpA"/>
</dbReference>
<comment type="caution">
    <text evidence="4">The sequence shown here is derived from an EMBL/GenBank/DDBJ whole genome shotgun (WGS) entry which is preliminary data.</text>
</comment>
<name>A0A502L0H1_9GAMM</name>